<dbReference type="Pfam" id="PF07690">
    <property type="entry name" value="MFS_1"/>
    <property type="match status" value="1"/>
</dbReference>
<feature type="domain" description="Major facilitator superfamily (MFS) profile" evidence="8">
    <location>
        <begin position="24"/>
        <end position="506"/>
    </location>
</feature>
<evidence type="ECO:0000256" key="7">
    <source>
        <dbReference type="SAM" id="Phobius"/>
    </source>
</evidence>
<evidence type="ECO:0000313" key="9">
    <source>
        <dbReference type="EMBL" id="SIR09350.1"/>
    </source>
</evidence>
<keyword evidence="4 7" id="KW-0812">Transmembrane</keyword>
<dbReference type="Gene3D" id="1.20.1720.10">
    <property type="entry name" value="Multidrug resistance protein D"/>
    <property type="match status" value="1"/>
</dbReference>
<organism evidence="9 10">
    <name type="scientific">Acidiphilium rubrum</name>
    <dbReference type="NCBI Taxonomy" id="526"/>
    <lineage>
        <taxon>Bacteria</taxon>
        <taxon>Pseudomonadati</taxon>
        <taxon>Pseudomonadota</taxon>
        <taxon>Alphaproteobacteria</taxon>
        <taxon>Acetobacterales</taxon>
        <taxon>Acidocellaceae</taxon>
        <taxon>Acidiphilium</taxon>
    </lineage>
</organism>
<keyword evidence="3" id="KW-1003">Cell membrane</keyword>
<dbReference type="OrthoDB" id="9771737at2"/>
<protein>
    <submittedName>
        <fullName evidence="9">MFS transporter, DHA2 family, multidrug resistance protein</fullName>
    </submittedName>
</protein>
<dbReference type="InterPro" id="IPR011701">
    <property type="entry name" value="MFS"/>
</dbReference>
<dbReference type="CDD" id="cd17503">
    <property type="entry name" value="MFS_LmrB_MDR_like"/>
    <property type="match status" value="1"/>
</dbReference>
<feature type="transmembrane region" description="Helical" evidence="7">
    <location>
        <begin position="287"/>
        <end position="305"/>
    </location>
</feature>
<sequence length="521" mass="55986">MSFLYASRPALPRSAAGVYNPWLIVAMIALAPFMEVLDTTIANVALTHIAGSLAVSPEESTWVLTSYLVSNSMILPITGWLAAVLGRKRLFLICIALFTASSVLCAFSTSLTMLIVARVLQGLGGGGLQPITQSMFADTFPIEKRAQVFAVYGVVIIVAPATGPILGGWLTDHLSWHWVFLINLPVGLIAFTLIAIFVNEPAVLVRERAARLAAKLRFDWFGLILVATGFGALQIFLDKFSLDDGFGSTFICELFVVWTVSLVTLGVWEWGHPEPVVNVRMFKYRNFSISCIIMFVIGFILLSTTQLLPQLTQTLLGYSSQTSGFALALGGLATIGLMPVAGIVTGRFISAKVLLIGGLVETGIALMLQSHLAPDVSFYTISLDRVLQVIALPFLFIPISALSYVGVPPARNGDASAIINQVRNIGGSIGISYVTTMLAIRTQFHHARIADAITPYVSLHGQTLPQVTAAVQHEAAFMSYLDLFHSLGLVALLIWPIILLLGAPAKAGRGKGPAKGVSYEV</sequence>
<dbReference type="SUPFAM" id="SSF103473">
    <property type="entry name" value="MFS general substrate transporter"/>
    <property type="match status" value="1"/>
</dbReference>
<feature type="transmembrane region" description="Helical" evidence="7">
    <location>
        <begin position="325"/>
        <end position="346"/>
    </location>
</feature>
<reference evidence="9 10" key="1">
    <citation type="submission" date="2017-01" db="EMBL/GenBank/DDBJ databases">
        <authorList>
            <person name="Varghese N."/>
            <person name="Submissions S."/>
        </authorList>
    </citation>
    <scope>NUCLEOTIDE SEQUENCE [LARGE SCALE GENOMIC DNA]</scope>
    <source>
        <strain evidence="9 10">ATCC 35905</strain>
    </source>
</reference>
<dbReference type="InterPro" id="IPR036259">
    <property type="entry name" value="MFS_trans_sf"/>
</dbReference>
<evidence type="ECO:0000256" key="5">
    <source>
        <dbReference type="ARBA" id="ARBA00022989"/>
    </source>
</evidence>
<dbReference type="Proteomes" id="UP000186308">
    <property type="component" value="Unassembled WGS sequence"/>
</dbReference>
<keyword evidence="5 7" id="KW-1133">Transmembrane helix</keyword>
<feature type="transmembrane region" description="Helical" evidence="7">
    <location>
        <begin position="483"/>
        <end position="503"/>
    </location>
</feature>
<feature type="transmembrane region" description="Helical" evidence="7">
    <location>
        <begin position="353"/>
        <end position="374"/>
    </location>
</feature>
<dbReference type="InterPro" id="IPR020846">
    <property type="entry name" value="MFS_dom"/>
</dbReference>
<comment type="subcellular location">
    <subcellularLocation>
        <location evidence="1">Cell membrane</location>
        <topology evidence="1">Multi-pass membrane protein</topology>
    </subcellularLocation>
</comment>
<feature type="transmembrane region" description="Helical" evidence="7">
    <location>
        <begin position="21"/>
        <end position="42"/>
    </location>
</feature>
<feature type="transmembrane region" description="Helical" evidence="7">
    <location>
        <begin position="386"/>
        <end position="407"/>
    </location>
</feature>
<dbReference type="Gene3D" id="1.20.1250.20">
    <property type="entry name" value="MFS general substrate transporter like domains"/>
    <property type="match status" value="1"/>
</dbReference>
<dbReference type="RefSeq" id="WP_029311662.1">
    <property type="nucleotide sequence ID" value="NZ_FTNE01000015.1"/>
</dbReference>
<feature type="transmembrane region" description="Helical" evidence="7">
    <location>
        <begin position="218"/>
        <end position="236"/>
    </location>
</feature>
<feature type="transmembrane region" description="Helical" evidence="7">
    <location>
        <begin position="248"/>
        <end position="267"/>
    </location>
</feature>
<evidence type="ECO:0000256" key="2">
    <source>
        <dbReference type="ARBA" id="ARBA00022448"/>
    </source>
</evidence>
<feature type="transmembrane region" description="Helical" evidence="7">
    <location>
        <begin position="90"/>
        <end position="109"/>
    </location>
</feature>
<proteinExistence type="predicted"/>
<dbReference type="PRINTS" id="PR01036">
    <property type="entry name" value="TCRTETB"/>
</dbReference>
<feature type="transmembrane region" description="Helical" evidence="7">
    <location>
        <begin position="176"/>
        <end position="198"/>
    </location>
</feature>
<dbReference type="InterPro" id="IPR004638">
    <property type="entry name" value="EmrB-like"/>
</dbReference>
<gene>
    <name evidence="9" type="ORF">SAMN05421828_11542</name>
</gene>
<feature type="transmembrane region" description="Helical" evidence="7">
    <location>
        <begin position="149"/>
        <end position="170"/>
    </location>
</feature>
<accession>A0A8G2CLT2</accession>
<comment type="caution">
    <text evidence="9">The sequence shown here is derived from an EMBL/GenBank/DDBJ whole genome shotgun (WGS) entry which is preliminary data.</text>
</comment>
<name>A0A8G2CLT2_ACIRU</name>
<evidence type="ECO:0000256" key="3">
    <source>
        <dbReference type="ARBA" id="ARBA00022475"/>
    </source>
</evidence>
<dbReference type="AlphaFoldDB" id="A0A8G2CLT2"/>
<dbReference type="GO" id="GO:0005886">
    <property type="term" value="C:plasma membrane"/>
    <property type="evidence" value="ECO:0007669"/>
    <property type="project" value="UniProtKB-SubCell"/>
</dbReference>
<evidence type="ECO:0000256" key="1">
    <source>
        <dbReference type="ARBA" id="ARBA00004651"/>
    </source>
</evidence>
<evidence type="ECO:0000256" key="6">
    <source>
        <dbReference type="ARBA" id="ARBA00023136"/>
    </source>
</evidence>
<dbReference type="PROSITE" id="PS50850">
    <property type="entry name" value="MFS"/>
    <property type="match status" value="1"/>
</dbReference>
<keyword evidence="2" id="KW-0813">Transport</keyword>
<dbReference type="PANTHER" id="PTHR23501:SF174">
    <property type="entry name" value="MULTIDRUG EXPORT PROTEIN EMRB-RELATED"/>
    <property type="match status" value="1"/>
</dbReference>
<dbReference type="PANTHER" id="PTHR23501">
    <property type="entry name" value="MAJOR FACILITATOR SUPERFAMILY"/>
    <property type="match status" value="1"/>
</dbReference>
<keyword evidence="10" id="KW-1185">Reference proteome</keyword>
<keyword evidence="6 7" id="KW-0472">Membrane</keyword>
<dbReference type="EMBL" id="FTNE01000015">
    <property type="protein sequence ID" value="SIR09350.1"/>
    <property type="molecule type" value="Genomic_DNA"/>
</dbReference>
<dbReference type="NCBIfam" id="TIGR00711">
    <property type="entry name" value="efflux_EmrB"/>
    <property type="match status" value="1"/>
</dbReference>
<feature type="transmembrane region" description="Helical" evidence="7">
    <location>
        <begin position="62"/>
        <end position="83"/>
    </location>
</feature>
<dbReference type="GO" id="GO:0022857">
    <property type="term" value="F:transmembrane transporter activity"/>
    <property type="evidence" value="ECO:0007669"/>
    <property type="project" value="InterPro"/>
</dbReference>
<evidence type="ECO:0000313" key="10">
    <source>
        <dbReference type="Proteomes" id="UP000186308"/>
    </source>
</evidence>
<evidence type="ECO:0000256" key="4">
    <source>
        <dbReference type="ARBA" id="ARBA00022692"/>
    </source>
</evidence>
<evidence type="ECO:0000259" key="8">
    <source>
        <dbReference type="PROSITE" id="PS50850"/>
    </source>
</evidence>